<proteinExistence type="predicted"/>
<evidence type="ECO:0000313" key="3">
    <source>
        <dbReference type="Proteomes" id="UP001165092"/>
    </source>
</evidence>
<dbReference type="EMBL" id="BSQG01000002">
    <property type="protein sequence ID" value="GLU47314.1"/>
    <property type="molecule type" value="Genomic_DNA"/>
</dbReference>
<accession>A0A9W6UI48</accession>
<comment type="caution">
    <text evidence="2">The sequence shown here is derived from an EMBL/GenBank/DDBJ whole genome shotgun (WGS) entry which is preliminary data.</text>
</comment>
<sequence length="74" mass="8114">MPVDTNLDTRLHDDVALAEIDLYTDVLVAAATAVGRISPEELDRVLGLPPSVAPVPPAPRAPHTVRRRVRMPRR</sequence>
<feature type="compositionally biased region" description="Basic residues" evidence="1">
    <location>
        <begin position="63"/>
        <end position="74"/>
    </location>
</feature>
<name>A0A9W6UI48_9ACTN</name>
<organism evidence="2 3">
    <name type="scientific">Nocardiopsis ansamitocini</name>
    <dbReference type="NCBI Taxonomy" id="1670832"/>
    <lineage>
        <taxon>Bacteria</taxon>
        <taxon>Bacillati</taxon>
        <taxon>Actinomycetota</taxon>
        <taxon>Actinomycetes</taxon>
        <taxon>Streptosporangiales</taxon>
        <taxon>Nocardiopsidaceae</taxon>
        <taxon>Nocardiopsis</taxon>
    </lineage>
</organism>
<protein>
    <submittedName>
        <fullName evidence="2">Uncharacterized protein</fullName>
    </submittedName>
</protein>
<feature type="region of interest" description="Disordered" evidence="1">
    <location>
        <begin position="50"/>
        <end position="74"/>
    </location>
</feature>
<gene>
    <name evidence="2" type="ORF">Nans01_16650</name>
</gene>
<dbReference type="Proteomes" id="UP001165092">
    <property type="component" value="Unassembled WGS sequence"/>
</dbReference>
<evidence type="ECO:0000256" key="1">
    <source>
        <dbReference type="SAM" id="MobiDB-lite"/>
    </source>
</evidence>
<feature type="compositionally biased region" description="Pro residues" evidence="1">
    <location>
        <begin position="51"/>
        <end position="60"/>
    </location>
</feature>
<evidence type="ECO:0000313" key="2">
    <source>
        <dbReference type="EMBL" id="GLU47314.1"/>
    </source>
</evidence>
<dbReference type="AlphaFoldDB" id="A0A9W6UI48"/>
<keyword evidence="3" id="KW-1185">Reference proteome</keyword>
<reference evidence="2" key="1">
    <citation type="submission" date="2023-02" db="EMBL/GenBank/DDBJ databases">
        <title>Nocardiopsis ansamitocini NBRC 112285.</title>
        <authorList>
            <person name="Ichikawa N."/>
            <person name="Sato H."/>
            <person name="Tonouchi N."/>
        </authorList>
    </citation>
    <scope>NUCLEOTIDE SEQUENCE</scope>
    <source>
        <strain evidence="2">NBRC 112285</strain>
    </source>
</reference>